<keyword evidence="8" id="KW-0732">Signal</keyword>
<evidence type="ECO:0000256" key="5">
    <source>
        <dbReference type="ARBA" id="ARBA00023200"/>
    </source>
</evidence>
<dbReference type="InterPro" id="IPR033907">
    <property type="entry name" value="Endolysin_autolysin"/>
</dbReference>
<sequence length="502" mass="50520">MLAFFPIPLVLLLVNLVHGAPVAVSDRRCIGGAEACSRSIDCYATGLCGPALAKKSTLVPHVFRSLKYARQDDDSFDSFSGDDTDDSGSDDSDADVGADDSGTDDSTESDFDDSSLDTSDQDASDDNGDSSDGGFGDDQDVDTTADQGDDQTDSQADDGSDSTDLDGDDGTQADDTSDQSADGSDQGDDQDTGDVTSADGGDLSDDSGDSSDGLDDGQDDGNEANDDGTGVDSDGDSSTDPDATSTAADAGITDAPGSDSTTDGEDQGDQSTTDGGDDSQSTTSDSAAAADSTSTATDPTSTDDASNSSDSAAAATSTSAADQPAASDSSSDSLTCGGGPSPNAATISLIKQFEGFVPSPAPDPIGLPTVGFGHKCTSKGCAEVTNAGFSFPLSQNTASQLLNNDVQQFVSCVNSAVSNSVTLTDNQVGALTAFAFNLGCGTLKSSTLLKRLNNGEDPNTVAAAEIPRFNKAGGKVLAGLTRRRAAEVALFQTPSQVKAHPC</sequence>
<dbReference type="GO" id="GO:0003796">
    <property type="term" value="F:lysozyme activity"/>
    <property type="evidence" value="ECO:0007669"/>
    <property type="project" value="UniProtKB-EC"/>
</dbReference>
<evidence type="ECO:0000256" key="4">
    <source>
        <dbReference type="ARBA" id="ARBA00022801"/>
    </source>
</evidence>
<evidence type="ECO:0000256" key="1">
    <source>
        <dbReference type="ARBA" id="ARBA00000632"/>
    </source>
</evidence>
<dbReference type="CDD" id="cd00737">
    <property type="entry name" value="lyz_endolysin_autolysin"/>
    <property type="match status" value="1"/>
</dbReference>
<evidence type="ECO:0000256" key="2">
    <source>
        <dbReference type="ARBA" id="ARBA00022529"/>
    </source>
</evidence>
<dbReference type="EMBL" id="JACAZI010000029">
    <property type="protein sequence ID" value="KAF7333447.1"/>
    <property type="molecule type" value="Genomic_DNA"/>
</dbReference>
<dbReference type="SUPFAM" id="SSF53955">
    <property type="entry name" value="Lysozyme-like"/>
    <property type="match status" value="1"/>
</dbReference>
<dbReference type="Gene3D" id="1.10.530.40">
    <property type="match status" value="1"/>
</dbReference>
<feature type="compositionally biased region" description="Acidic residues" evidence="7">
    <location>
        <begin position="202"/>
        <end position="226"/>
    </location>
</feature>
<comment type="caution">
    <text evidence="9">The sequence shown here is derived from an EMBL/GenBank/DDBJ whole genome shotgun (WGS) entry which is preliminary data.</text>
</comment>
<dbReference type="OrthoDB" id="5358886at2759"/>
<keyword evidence="3" id="KW-0081">Bacteriolytic enzyme</keyword>
<organism evidence="9 10">
    <name type="scientific">Mycena venus</name>
    <dbReference type="NCBI Taxonomy" id="2733690"/>
    <lineage>
        <taxon>Eukaryota</taxon>
        <taxon>Fungi</taxon>
        <taxon>Dikarya</taxon>
        <taxon>Basidiomycota</taxon>
        <taxon>Agaricomycotina</taxon>
        <taxon>Agaricomycetes</taxon>
        <taxon>Agaricomycetidae</taxon>
        <taxon>Agaricales</taxon>
        <taxon>Marasmiineae</taxon>
        <taxon>Mycenaceae</taxon>
        <taxon>Mycena</taxon>
    </lineage>
</organism>
<dbReference type="InterPro" id="IPR051018">
    <property type="entry name" value="Bacteriophage_GH24"/>
</dbReference>
<comment type="catalytic activity">
    <reaction evidence="1">
        <text>Hydrolysis of (1-&gt;4)-beta-linkages between N-acetylmuramic acid and N-acetyl-D-glucosamine residues in a peptidoglycan and between N-acetyl-D-glucosamine residues in chitodextrins.</text>
        <dbReference type="EC" id="3.2.1.17"/>
    </reaction>
</comment>
<dbReference type="GO" id="GO:0009253">
    <property type="term" value="P:peptidoglycan catabolic process"/>
    <property type="evidence" value="ECO:0007669"/>
    <property type="project" value="InterPro"/>
</dbReference>
<evidence type="ECO:0000256" key="8">
    <source>
        <dbReference type="SAM" id="SignalP"/>
    </source>
</evidence>
<feature type="chain" id="PRO_5034947736" evidence="8">
    <location>
        <begin position="20"/>
        <end position="502"/>
    </location>
</feature>
<feature type="compositionally biased region" description="Low complexity" evidence="7">
    <location>
        <begin position="269"/>
        <end position="333"/>
    </location>
</feature>
<keyword evidence="10" id="KW-1185">Reference proteome</keyword>
<dbReference type="HAMAP" id="MF_04110">
    <property type="entry name" value="ENDOLYSIN_T4"/>
    <property type="match status" value="1"/>
</dbReference>
<feature type="signal peptide" evidence="8">
    <location>
        <begin position="1"/>
        <end position="19"/>
    </location>
</feature>
<keyword evidence="2" id="KW-0929">Antimicrobial</keyword>
<reference evidence="9" key="1">
    <citation type="submission" date="2020-05" db="EMBL/GenBank/DDBJ databases">
        <title>Mycena genomes resolve the evolution of fungal bioluminescence.</title>
        <authorList>
            <person name="Tsai I.J."/>
        </authorList>
    </citation>
    <scope>NUCLEOTIDE SEQUENCE</scope>
    <source>
        <strain evidence="9">CCC161011</strain>
    </source>
</reference>
<gene>
    <name evidence="9" type="ORF">MVEN_02360700</name>
</gene>
<evidence type="ECO:0000313" key="10">
    <source>
        <dbReference type="Proteomes" id="UP000620124"/>
    </source>
</evidence>
<dbReference type="PANTHER" id="PTHR38107">
    <property type="match status" value="1"/>
</dbReference>
<feature type="compositionally biased region" description="Low complexity" evidence="7">
    <location>
        <begin position="240"/>
        <end position="251"/>
    </location>
</feature>
<keyword evidence="6" id="KW-0326">Glycosidase</keyword>
<dbReference type="GO" id="GO:0031640">
    <property type="term" value="P:killing of cells of another organism"/>
    <property type="evidence" value="ECO:0007669"/>
    <property type="project" value="UniProtKB-KW"/>
</dbReference>
<dbReference type="InterPro" id="IPR023346">
    <property type="entry name" value="Lysozyme-like_dom_sf"/>
</dbReference>
<dbReference type="GO" id="GO:0016998">
    <property type="term" value="P:cell wall macromolecule catabolic process"/>
    <property type="evidence" value="ECO:0007669"/>
    <property type="project" value="InterPro"/>
</dbReference>
<keyword evidence="5" id="KW-1035">Host cytoplasm</keyword>
<dbReference type="InterPro" id="IPR023347">
    <property type="entry name" value="Lysozyme_dom_sf"/>
</dbReference>
<keyword evidence="4 9" id="KW-0378">Hydrolase</keyword>
<evidence type="ECO:0000256" key="3">
    <source>
        <dbReference type="ARBA" id="ARBA00022638"/>
    </source>
</evidence>
<feature type="compositionally biased region" description="Acidic residues" evidence="7">
    <location>
        <begin position="74"/>
        <end position="177"/>
    </location>
</feature>
<dbReference type="InterPro" id="IPR034690">
    <property type="entry name" value="Endolysin_T4_type"/>
</dbReference>
<dbReference type="PANTHER" id="PTHR38107:SF3">
    <property type="entry name" value="LYSOZYME RRRD-RELATED"/>
    <property type="match status" value="1"/>
</dbReference>
<accession>A0A8H7CEX2</accession>
<dbReference type="AlphaFoldDB" id="A0A8H7CEX2"/>
<protein>
    <submittedName>
        <fullName evidence="9">Glycoside hydrolase family 24 protein</fullName>
    </submittedName>
</protein>
<dbReference type="Pfam" id="PF00959">
    <property type="entry name" value="Phage_lysozyme"/>
    <property type="match status" value="1"/>
</dbReference>
<dbReference type="GO" id="GO:0042742">
    <property type="term" value="P:defense response to bacterium"/>
    <property type="evidence" value="ECO:0007669"/>
    <property type="project" value="UniProtKB-KW"/>
</dbReference>
<dbReference type="Proteomes" id="UP000620124">
    <property type="component" value="Unassembled WGS sequence"/>
</dbReference>
<feature type="region of interest" description="Disordered" evidence="7">
    <location>
        <begin position="74"/>
        <end position="339"/>
    </location>
</feature>
<evidence type="ECO:0000256" key="7">
    <source>
        <dbReference type="SAM" id="MobiDB-lite"/>
    </source>
</evidence>
<name>A0A8H7CEX2_9AGAR</name>
<dbReference type="InterPro" id="IPR002196">
    <property type="entry name" value="Glyco_hydro_24"/>
</dbReference>
<evidence type="ECO:0000256" key="6">
    <source>
        <dbReference type="ARBA" id="ARBA00023295"/>
    </source>
</evidence>
<evidence type="ECO:0000313" key="9">
    <source>
        <dbReference type="EMBL" id="KAF7333447.1"/>
    </source>
</evidence>
<proteinExistence type="inferred from homology"/>